<evidence type="ECO:0000313" key="3">
    <source>
        <dbReference type="Proteomes" id="UP000887560"/>
    </source>
</evidence>
<feature type="compositionally biased region" description="Basic and acidic residues" evidence="1">
    <location>
        <begin position="283"/>
        <end position="295"/>
    </location>
</feature>
<evidence type="ECO:0000256" key="1">
    <source>
        <dbReference type="SAM" id="MobiDB-lite"/>
    </source>
</evidence>
<dbReference type="AlphaFoldDB" id="A0A915NS51"/>
<evidence type="ECO:0000313" key="4">
    <source>
        <dbReference type="WBParaSite" id="scf7180000421342.g6711"/>
    </source>
</evidence>
<sequence length="706" mass="81512">MFKFLFFILFALLNSSVDCLLKLRTLDKEHLLVEDRYAKEDTLYLFVFPRTSNAPYFGAMCLYVEAVLTWKGIPFHRISNQFFLGSKTDGAIPFAIYNGKYLDGAEKIIEEVRKKGNKKLSDEHDDNIRKFATRTLLKTLIADRTFRRDLPHATIPKNNSEAQLASSSLSNSAPATPKGGISIRKKFSPIDIKIPHAKNEEMIMAKSEGHSPGSSFLSRTIAHLKLHNNNSPKKGPGGLDWMLKDEGVREQLIPVIPEAFLDPEIQINISKEESMSDEYFDSPVKDKNEKKSKKEEEDESDETKISKIKYSIKLTLSPELWKDYFNILNKIKINGRENREEIDLLKINFLRECFGFLARIDDDWERVNSVLKNTINDILKKLILREINGKNINEVEVFNEFKDKVKSLGIIKKLTEAEAKNNFLHGNIPTLTDFALFAFLNQFFEFPLNIPEFKELFTPEKLSNEEKELIAKRKGETENSIKINGNLFKNYIKRVKNSLGKFGDDEVWRIMKQRPWPLNFKLIEEEENEIFGDKYEGPFNIEVGELTNIHTLLDINNAGNFLSDESSQLKKELKKKGWWSDSEFSLNNNKIEEGTEAGPKMAGFICNLGKNNKLIGKDFYECKEKHEIIEKNYLNENEEFFVNNFGEKEESFNHEEFKRETKKLVNEAIIEYIEGKIASKVQNAIRIAAALNINDPKNTQDNKDEY</sequence>
<accession>A0A915NS51</accession>
<dbReference type="PANTHER" id="PTHR12289:SF41">
    <property type="entry name" value="FAILED AXON CONNECTIONS-RELATED"/>
    <property type="match status" value="1"/>
</dbReference>
<keyword evidence="2" id="KW-0732">Signal</keyword>
<feature type="compositionally biased region" description="Low complexity" evidence="1">
    <location>
        <begin position="158"/>
        <end position="173"/>
    </location>
</feature>
<feature type="region of interest" description="Disordered" evidence="1">
    <location>
        <begin position="276"/>
        <end position="300"/>
    </location>
</feature>
<protein>
    <submittedName>
        <fullName evidence="4">Glutathione transferase</fullName>
    </submittedName>
</protein>
<feature type="signal peptide" evidence="2">
    <location>
        <begin position="1"/>
        <end position="19"/>
    </location>
</feature>
<dbReference type="InterPro" id="IPR050931">
    <property type="entry name" value="Mito_Protein_Transport_Metaxin"/>
</dbReference>
<dbReference type="PANTHER" id="PTHR12289">
    <property type="entry name" value="METAXIN RELATED"/>
    <property type="match status" value="1"/>
</dbReference>
<evidence type="ECO:0000256" key="2">
    <source>
        <dbReference type="SAM" id="SignalP"/>
    </source>
</evidence>
<feature type="chain" id="PRO_5036999949" evidence="2">
    <location>
        <begin position="20"/>
        <end position="706"/>
    </location>
</feature>
<feature type="region of interest" description="Disordered" evidence="1">
    <location>
        <begin position="152"/>
        <end position="180"/>
    </location>
</feature>
<organism evidence="3 4">
    <name type="scientific">Meloidogyne floridensis</name>
    <dbReference type="NCBI Taxonomy" id="298350"/>
    <lineage>
        <taxon>Eukaryota</taxon>
        <taxon>Metazoa</taxon>
        <taxon>Ecdysozoa</taxon>
        <taxon>Nematoda</taxon>
        <taxon>Chromadorea</taxon>
        <taxon>Rhabditida</taxon>
        <taxon>Tylenchina</taxon>
        <taxon>Tylenchomorpha</taxon>
        <taxon>Tylenchoidea</taxon>
        <taxon>Meloidogynidae</taxon>
        <taxon>Meloidogyninae</taxon>
        <taxon>Meloidogyne</taxon>
    </lineage>
</organism>
<dbReference type="GO" id="GO:0005737">
    <property type="term" value="C:cytoplasm"/>
    <property type="evidence" value="ECO:0007669"/>
    <property type="project" value="TreeGrafter"/>
</dbReference>
<dbReference type="WBParaSite" id="scf7180000421342.g6711">
    <property type="protein sequence ID" value="scf7180000421342.g6711"/>
    <property type="gene ID" value="scf7180000421342.g6711"/>
</dbReference>
<proteinExistence type="predicted"/>
<reference evidence="4" key="1">
    <citation type="submission" date="2022-11" db="UniProtKB">
        <authorList>
            <consortium name="WormBaseParasite"/>
        </authorList>
    </citation>
    <scope>IDENTIFICATION</scope>
</reference>
<dbReference type="Proteomes" id="UP000887560">
    <property type="component" value="Unplaced"/>
</dbReference>
<name>A0A915NS51_9BILA</name>
<keyword evidence="3" id="KW-1185">Reference proteome</keyword>